<keyword evidence="3" id="KW-1185">Reference proteome</keyword>
<dbReference type="PANTHER" id="PTHR33360:SF2">
    <property type="entry name" value="TRANSPOSASE FOR INSERTION SEQUENCE ELEMENT IS200"/>
    <property type="match status" value="1"/>
</dbReference>
<protein>
    <submittedName>
        <fullName evidence="2">IS200/IS605 family transposase</fullName>
    </submittedName>
</protein>
<dbReference type="SMART" id="SM01321">
    <property type="entry name" value="Y1_Tnp"/>
    <property type="match status" value="1"/>
</dbReference>
<feature type="domain" description="Transposase IS200-like" evidence="1">
    <location>
        <begin position="14"/>
        <end position="133"/>
    </location>
</feature>
<dbReference type="InterPro" id="IPR036515">
    <property type="entry name" value="Transposase_17_sf"/>
</dbReference>
<dbReference type="Proteomes" id="UP000465240">
    <property type="component" value="Unassembled WGS sequence"/>
</dbReference>
<dbReference type="NCBIfam" id="NF033573">
    <property type="entry name" value="transpos_IS200"/>
    <property type="match status" value="1"/>
</dbReference>
<organism evidence="2 3">
    <name type="scientific">Mycobacterium paragordonae</name>
    <dbReference type="NCBI Taxonomy" id="1389713"/>
    <lineage>
        <taxon>Bacteria</taxon>
        <taxon>Bacillati</taxon>
        <taxon>Actinomycetota</taxon>
        <taxon>Actinomycetes</taxon>
        <taxon>Mycobacteriales</taxon>
        <taxon>Mycobacteriaceae</taxon>
        <taxon>Mycobacterium</taxon>
    </lineage>
</organism>
<evidence type="ECO:0000313" key="2">
    <source>
        <dbReference type="EMBL" id="GFG83268.1"/>
    </source>
</evidence>
<dbReference type="Pfam" id="PF01797">
    <property type="entry name" value="Y1_Tnp"/>
    <property type="match status" value="1"/>
</dbReference>
<dbReference type="Gene3D" id="3.30.70.1290">
    <property type="entry name" value="Transposase IS200-like"/>
    <property type="match status" value="1"/>
</dbReference>
<sequence length="137" mass="15231">MTTTPSYRRARHSVSLLHAHVVFVTKYRRPVFTDAMLTHCENIMRDACTELGTELVEFNGEADHVHLLVSYPPTLAVSTLVQRLKGRTAHSIRREYTGTCVRAACADTSGRRPISPSRGGAPLSIIKQYIDGQARPL</sequence>
<evidence type="ECO:0000313" key="3">
    <source>
        <dbReference type="Proteomes" id="UP000465240"/>
    </source>
</evidence>
<proteinExistence type="predicted"/>
<dbReference type="EMBL" id="BLKX01000003">
    <property type="protein sequence ID" value="GFG83268.1"/>
    <property type="molecule type" value="Genomic_DNA"/>
</dbReference>
<name>A0ABQ1CGP8_9MYCO</name>
<dbReference type="RefSeq" id="WP_163761818.1">
    <property type="nucleotide sequence ID" value="NZ_BLKX01000003.1"/>
</dbReference>
<comment type="caution">
    <text evidence="2">The sequence shown here is derived from an EMBL/GenBank/DDBJ whole genome shotgun (WGS) entry which is preliminary data.</text>
</comment>
<dbReference type="InterPro" id="IPR002686">
    <property type="entry name" value="Transposase_17"/>
</dbReference>
<gene>
    <name evidence="2" type="ORF">MPRG_65440</name>
</gene>
<evidence type="ECO:0000259" key="1">
    <source>
        <dbReference type="SMART" id="SM01321"/>
    </source>
</evidence>
<dbReference type="SUPFAM" id="SSF143422">
    <property type="entry name" value="Transposase IS200-like"/>
    <property type="match status" value="1"/>
</dbReference>
<reference evidence="2 3" key="1">
    <citation type="journal article" date="2019" name="Emerg. Microbes Infect.">
        <title>Comprehensive subspecies identification of 175 nontuberculous mycobacteria species based on 7547 genomic profiles.</title>
        <authorList>
            <person name="Matsumoto Y."/>
            <person name="Kinjo T."/>
            <person name="Motooka D."/>
            <person name="Nabeya D."/>
            <person name="Jung N."/>
            <person name="Uechi K."/>
            <person name="Horii T."/>
            <person name="Iida T."/>
            <person name="Fujita J."/>
            <person name="Nakamura S."/>
        </authorList>
    </citation>
    <scope>NUCLEOTIDE SEQUENCE [LARGE SCALE GENOMIC DNA]</scope>
    <source>
        <strain evidence="2 3">JCM 18565</strain>
    </source>
</reference>
<dbReference type="PANTHER" id="PTHR33360">
    <property type="entry name" value="TRANSPOSASE FOR INSERTION SEQUENCE ELEMENT IS200"/>
    <property type="match status" value="1"/>
</dbReference>
<accession>A0ABQ1CGP8</accession>